<sequence length="337" mass="36355">MTAGEEEVSSECLSNVPPLSGLCYRQRRCAIEACSPCISTELTASKFDERGCRGRFSDAAEAGFRTPLPMCQSSDLADGHPQPISAELLLTAQKKLREAFEFTMPPRPLITGPFFRGHAAQEAAQPLSAYTAHFEPTMMPPPPMLEAQGSWPIATCVTPQPAALHPSGVPHSPKARTSAAGPGAAAATSLKPMPEGHATKENGARRARLEESDEDTLSSSSSSSGSRKRKRHAAMYSKMMQQESWAATELALQRQQMQARVEQLEGYNAHLIRQLSTTLRTLRSERTSSQAEITRLHQKCAALAAFLPPSVAAFALGNPPEIAVNSRAALLRTHSTP</sequence>
<keyword evidence="3" id="KW-1185">Reference proteome</keyword>
<gene>
    <name evidence="2" type="ORF">WJX75_004695</name>
</gene>
<evidence type="ECO:0008006" key="4">
    <source>
        <dbReference type="Google" id="ProtNLM"/>
    </source>
</evidence>
<evidence type="ECO:0000313" key="3">
    <source>
        <dbReference type="Proteomes" id="UP001491310"/>
    </source>
</evidence>
<dbReference type="EMBL" id="JALJOT010000002">
    <property type="protein sequence ID" value="KAK9917468.1"/>
    <property type="molecule type" value="Genomic_DNA"/>
</dbReference>
<feature type="compositionally biased region" description="Low complexity" evidence="1">
    <location>
        <begin position="175"/>
        <end position="189"/>
    </location>
</feature>
<feature type="compositionally biased region" description="Basic and acidic residues" evidence="1">
    <location>
        <begin position="197"/>
        <end position="210"/>
    </location>
</feature>
<comment type="caution">
    <text evidence="2">The sequence shown here is derived from an EMBL/GenBank/DDBJ whole genome shotgun (WGS) entry which is preliminary data.</text>
</comment>
<name>A0ABR2Z0L3_9CHLO</name>
<feature type="region of interest" description="Disordered" evidence="1">
    <location>
        <begin position="162"/>
        <end position="235"/>
    </location>
</feature>
<evidence type="ECO:0000256" key="1">
    <source>
        <dbReference type="SAM" id="MobiDB-lite"/>
    </source>
</evidence>
<proteinExistence type="predicted"/>
<dbReference type="Proteomes" id="UP001491310">
    <property type="component" value="Unassembled WGS sequence"/>
</dbReference>
<protein>
    <recommendedName>
        <fullName evidence="4">BZIP domain-containing protein</fullName>
    </recommendedName>
</protein>
<organism evidence="2 3">
    <name type="scientific">Coccomyxa subellipsoidea</name>
    <dbReference type="NCBI Taxonomy" id="248742"/>
    <lineage>
        <taxon>Eukaryota</taxon>
        <taxon>Viridiplantae</taxon>
        <taxon>Chlorophyta</taxon>
        <taxon>core chlorophytes</taxon>
        <taxon>Trebouxiophyceae</taxon>
        <taxon>Trebouxiophyceae incertae sedis</taxon>
        <taxon>Coccomyxaceae</taxon>
        <taxon>Coccomyxa</taxon>
    </lineage>
</organism>
<reference evidence="2 3" key="1">
    <citation type="journal article" date="2024" name="Nat. Commun.">
        <title>Phylogenomics reveals the evolutionary origins of lichenization in chlorophyte algae.</title>
        <authorList>
            <person name="Puginier C."/>
            <person name="Libourel C."/>
            <person name="Otte J."/>
            <person name="Skaloud P."/>
            <person name="Haon M."/>
            <person name="Grisel S."/>
            <person name="Petersen M."/>
            <person name="Berrin J.G."/>
            <person name="Delaux P.M."/>
            <person name="Dal Grande F."/>
            <person name="Keller J."/>
        </authorList>
    </citation>
    <scope>NUCLEOTIDE SEQUENCE [LARGE SCALE GENOMIC DNA]</scope>
    <source>
        <strain evidence="2 3">SAG 216-7</strain>
    </source>
</reference>
<accession>A0ABR2Z0L3</accession>
<evidence type="ECO:0000313" key="2">
    <source>
        <dbReference type="EMBL" id="KAK9917468.1"/>
    </source>
</evidence>